<sequence>MKIKVLGSGCKNCQVLAERAEEALNELGIEGEIIKVTELDEIIDLGVMMTPGLIVNDNIKSTGKVPKTKEIVKFLQEEK</sequence>
<dbReference type="Gene3D" id="3.40.30.10">
    <property type="entry name" value="Glutaredoxin"/>
    <property type="match status" value="1"/>
</dbReference>
<dbReference type="PANTHER" id="PTHR36450:SF1">
    <property type="entry name" value="THIOREDOXIN"/>
    <property type="match status" value="1"/>
</dbReference>
<keyword evidence="2" id="KW-1015">Disulfide bond</keyword>
<evidence type="ECO:0000256" key="1">
    <source>
        <dbReference type="PIRSR" id="PIRSR037031-50"/>
    </source>
</evidence>
<organism evidence="4">
    <name type="scientific">Proteinivorax hydrogeniformans</name>
    <dbReference type="NCBI Taxonomy" id="1826727"/>
    <lineage>
        <taxon>Bacteria</taxon>
        <taxon>Bacillati</taxon>
        <taxon>Bacillota</taxon>
        <taxon>Clostridia</taxon>
        <taxon>Eubacteriales</taxon>
        <taxon>Proteinivoracaceae</taxon>
        <taxon>Proteinivorax</taxon>
    </lineage>
</organism>
<protein>
    <submittedName>
        <fullName evidence="4">Thioredoxin family protein</fullName>
    </submittedName>
</protein>
<dbReference type="InterPro" id="IPR036249">
    <property type="entry name" value="Thioredoxin-like_sf"/>
</dbReference>
<evidence type="ECO:0000313" key="4">
    <source>
        <dbReference type="EMBL" id="XCI29729.1"/>
    </source>
</evidence>
<evidence type="ECO:0000259" key="3">
    <source>
        <dbReference type="Pfam" id="PF13192"/>
    </source>
</evidence>
<reference evidence="4" key="2">
    <citation type="submission" date="2024-06" db="EMBL/GenBank/DDBJ databases">
        <authorList>
            <person name="Petrova K.O."/>
            <person name="Toshchakov S.V."/>
            <person name="Boltjanskaja Y.V."/>
            <person name="Kevbrin V.V."/>
        </authorList>
    </citation>
    <scope>NUCLEOTIDE SEQUENCE</scope>
    <source>
        <strain evidence="4">Z-710</strain>
    </source>
</reference>
<proteinExistence type="predicted"/>
<name>A0AAU8HWJ0_9FIRM</name>
<feature type="disulfide bond" description="Redox-active" evidence="2">
    <location>
        <begin position="10"/>
        <end position="13"/>
    </location>
</feature>
<dbReference type="PIRSF" id="PIRSF037031">
    <property type="entry name" value="Redox_disulphide_2"/>
    <property type="match status" value="1"/>
</dbReference>
<dbReference type="EMBL" id="CP159485">
    <property type="protein sequence ID" value="XCI29729.1"/>
    <property type="molecule type" value="Genomic_DNA"/>
</dbReference>
<dbReference type="RefSeq" id="WP_353894276.1">
    <property type="nucleotide sequence ID" value="NZ_CP159485.1"/>
</dbReference>
<accession>A0AAU8HWJ0</accession>
<feature type="domain" description="Thioredoxin-like fold" evidence="3">
    <location>
        <begin position="1"/>
        <end position="76"/>
    </location>
</feature>
<dbReference type="Pfam" id="PF13192">
    <property type="entry name" value="Thioredoxin_3"/>
    <property type="match status" value="1"/>
</dbReference>
<feature type="active site" description="Nucleophile" evidence="1">
    <location>
        <position position="13"/>
    </location>
</feature>
<evidence type="ECO:0000256" key="2">
    <source>
        <dbReference type="PIRSR" id="PIRSR037031-51"/>
    </source>
</evidence>
<dbReference type="InterPro" id="IPR012336">
    <property type="entry name" value="Thioredoxin-like_fold"/>
</dbReference>
<dbReference type="SUPFAM" id="SSF52833">
    <property type="entry name" value="Thioredoxin-like"/>
    <property type="match status" value="1"/>
</dbReference>
<dbReference type="NCBIfam" id="TIGR00412">
    <property type="entry name" value="redox_disulf_2"/>
    <property type="match status" value="1"/>
</dbReference>
<reference evidence="4" key="1">
    <citation type="journal article" date="2018" name="Antonie Van Leeuwenhoek">
        <title>Proteinivorax hydrogeniformans sp. nov., an anaerobic, haloalkaliphilic bacterium fermenting proteinaceous compounds with high hydrogen production.</title>
        <authorList>
            <person name="Boltyanskaya Y."/>
            <person name="Detkova E."/>
            <person name="Pimenov N."/>
            <person name="Kevbrin V."/>
        </authorList>
    </citation>
    <scope>NUCLEOTIDE SEQUENCE</scope>
    <source>
        <strain evidence="4">Z-710</strain>
    </source>
</reference>
<keyword evidence="2" id="KW-0676">Redox-active center</keyword>
<gene>
    <name evidence="4" type="ORF">PRVXH_001071</name>
</gene>
<feature type="active site" description="Nucleophile" evidence="1">
    <location>
        <position position="10"/>
    </location>
</feature>
<dbReference type="AlphaFoldDB" id="A0AAU8HWJ0"/>
<dbReference type="PANTHER" id="PTHR36450">
    <property type="entry name" value="THIOREDOXIN"/>
    <property type="match status" value="1"/>
</dbReference>
<dbReference type="InterPro" id="IPR005243">
    <property type="entry name" value="THIRX-like_proc"/>
</dbReference>